<reference evidence="1 2" key="1">
    <citation type="submission" date="2024-11" db="EMBL/GenBank/DDBJ databases">
        <title>Chromosome-level genome assembly of Eucalyptus globulus Labill. provides insights into its genome evolution.</title>
        <authorList>
            <person name="Li X."/>
        </authorList>
    </citation>
    <scope>NUCLEOTIDE SEQUENCE [LARGE SCALE GENOMIC DNA]</scope>
    <source>
        <strain evidence="1">CL2024</strain>
        <tissue evidence="1">Fresh tender leaves</tissue>
    </source>
</reference>
<organism evidence="1 2">
    <name type="scientific">Eucalyptus globulus</name>
    <name type="common">Tasmanian blue gum</name>
    <dbReference type="NCBI Taxonomy" id="34317"/>
    <lineage>
        <taxon>Eukaryota</taxon>
        <taxon>Viridiplantae</taxon>
        <taxon>Streptophyta</taxon>
        <taxon>Embryophyta</taxon>
        <taxon>Tracheophyta</taxon>
        <taxon>Spermatophyta</taxon>
        <taxon>Magnoliopsida</taxon>
        <taxon>eudicotyledons</taxon>
        <taxon>Gunneridae</taxon>
        <taxon>Pentapetalae</taxon>
        <taxon>rosids</taxon>
        <taxon>malvids</taxon>
        <taxon>Myrtales</taxon>
        <taxon>Myrtaceae</taxon>
        <taxon>Myrtoideae</taxon>
        <taxon>Eucalypteae</taxon>
        <taxon>Eucalyptus</taxon>
    </lineage>
</organism>
<comment type="caution">
    <text evidence="1">The sequence shown here is derived from an EMBL/GenBank/DDBJ whole genome shotgun (WGS) entry which is preliminary data.</text>
</comment>
<gene>
    <name evidence="1" type="ORF">ACJRO7_021188</name>
</gene>
<dbReference type="Proteomes" id="UP001634007">
    <property type="component" value="Unassembled WGS sequence"/>
</dbReference>
<accession>A0ABD3KKV8</accession>
<protein>
    <submittedName>
        <fullName evidence="1">Uncharacterized protein</fullName>
    </submittedName>
</protein>
<dbReference type="AlphaFoldDB" id="A0ABD3KKV8"/>
<dbReference type="EMBL" id="JBJKBG010000005">
    <property type="protein sequence ID" value="KAL3739872.1"/>
    <property type="molecule type" value="Genomic_DNA"/>
</dbReference>
<keyword evidence="2" id="KW-1185">Reference proteome</keyword>
<evidence type="ECO:0000313" key="2">
    <source>
        <dbReference type="Proteomes" id="UP001634007"/>
    </source>
</evidence>
<proteinExistence type="predicted"/>
<name>A0ABD3KKV8_EUCGL</name>
<sequence length="136" mass="14354">MVKEGATPVKDLLASLCCWVEGRQPSVRRNVSDRRAAVGSWVATVMVNIDFGVSSRAEAQASCKSQFTGAGSGSGGAVWIIVSGCWSSAPNSVNAASVTGEQQSCCRCRGQGRRCRASVVGGSRRRHRHRGAVVCR</sequence>
<evidence type="ECO:0000313" key="1">
    <source>
        <dbReference type="EMBL" id="KAL3739872.1"/>
    </source>
</evidence>